<dbReference type="Proteomes" id="UP000775213">
    <property type="component" value="Unassembled WGS sequence"/>
</dbReference>
<dbReference type="AlphaFoldDB" id="A0AAV7GTL0"/>
<dbReference type="EMBL" id="JAGFBR010000011">
    <property type="protein sequence ID" value="KAH0459028.1"/>
    <property type="molecule type" value="Genomic_DNA"/>
</dbReference>
<proteinExistence type="predicted"/>
<evidence type="ECO:0000313" key="1">
    <source>
        <dbReference type="EMBL" id="KAH0459028.1"/>
    </source>
</evidence>
<protein>
    <submittedName>
        <fullName evidence="1">Uncharacterized protein</fullName>
    </submittedName>
</protein>
<organism evidence="1 2">
    <name type="scientific">Dendrobium chrysotoxum</name>
    <name type="common">Orchid</name>
    <dbReference type="NCBI Taxonomy" id="161865"/>
    <lineage>
        <taxon>Eukaryota</taxon>
        <taxon>Viridiplantae</taxon>
        <taxon>Streptophyta</taxon>
        <taxon>Embryophyta</taxon>
        <taxon>Tracheophyta</taxon>
        <taxon>Spermatophyta</taxon>
        <taxon>Magnoliopsida</taxon>
        <taxon>Liliopsida</taxon>
        <taxon>Asparagales</taxon>
        <taxon>Orchidaceae</taxon>
        <taxon>Epidendroideae</taxon>
        <taxon>Malaxideae</taxon>
        <taxon>Dendrobiinae</taxon>
        <taxon>Dendrobium</taxon>
    </lineage>
</organism>
<gene>
    <name evidence="1" type="ORF">IEQ34_011842</name>
</gene>
<sequence>MSNECIMPIPGFQPRPKLSFFSFREAQRNPTEPMIAPTFPAAPAMPWHVHRNRAGKSSAGTMKVVVLGPKLEKKKVKA</sequence>
<accession>A0AAV7GTL0</accession>
<keyword evidence="2" id="KW-1185">Reference proteome</keyword>
<reference evidence="1 2" key="1">
    <citation type="journal article" date="2021" name="Hortic Res">
        <title>Chromosome-scale assembly of the Dendrobium chrysotoxum genome enhances the understanding of orchid evolution.</title>
        <authorList>
            <person name="Zhang Y."/>
            <person name="Zhang G.Q."/>
            <person name="Zhang D."/>
            <person name="Liu X.D."/>
            <person name="Xu X.Y."/>
            <person name="Sun W.H."/>
            <person name="Yu X."/>
            <person name="Zhu X."/>
            <person name="Wang Z.W."/>
            <person name="Zhao X."/>
            <person name="Zhong W.Y."/>
            <person name="Chen H."/>
            <person name="Yin W.L."/>
            <person name="Huang T."/>
            <person name="Niu S.C."/>
            <person name="Liu Z.J."/>
        </authorList>
    </citation>
    <scope>NUCLEOTIDE SEQUENCE [LARGE SCALE GENOMIC DNA]</scope>
    <source>
        <strain evidence="1">Lindl</strain>
    </source>
</reference>
<comment type="caution">
    <text evidence="1">The sequence shown here is derived from an EMBL/GenBank/DDBJ whole genome shotgun (WGS) entry which is preliminary data.</text>
</comment>
<name>A0AAV7GTL0_DENCH</name>
<evidence type="ECO:0000313" key="2">
    <source>
        <dbReference type="Proteomes" id="UP000775213"/>
    </source>
</evidence>